<evidence type="ECO:0000313" key="9">
    <source>
        <dbReference type="Proteomes" id="UP001060919"/>
    </source>
</evidence>
<dbReference type="InterPro" id="IPR005123">
    <property type="entry name" value="Oxoglu/Fe-dep_dioxygenase_dom"/>
</dbReference>
<keyword evidence="9" id="KW-1185">Reference proteome</keyword>
<dbReference type="GO" id="GO:0031418">
    <property type="term" value="F:L-ascorbic acid binding"/>
    <property type="evidence" value="ECO:0007669"/>
    <property type="project" value="UniProtKB-KW"/>
</dbReference>
<evidence type="ECO:0000256" key="3">
    <source>
        <dbReference type="ARBA" id="ARBA00022896"/>
    </source>
</evidence>
<accession>A0A915YE73</accession>
<dbReference type="GO" id="GO:0004656">
    <property type="term" value="F:procollagen-proline 4-dioxygenase activity"/>
    <property type="evidence" value="ECO:0007669"/>
    <property type="project" value="TreeGrafter"/>
</dbReference>
<dbReference type="Gene3D" id="2.60.120.620">
    <property type="entry name" value="q2cbj1_9rhob like domain"/>
    <property type="match status" value="1"/>
</dbReference>
<dbReference type="EMBL" id="AP026867">
    <property type="protein sequence ID" value="BDS11388.1"/>
    <property type="molecule type" value="Genomic_DNA"/>
</dbReference>
<dbReference type="Pfam" id="PF13640">
    <property type="entry name" value="2OG-FeII_Oxy_3"/>
    <property type="match status" value="1"/>
</dbReference>
<dbReference type="InterPro" id="IPR006620">
    <property type="entry name" value="Pro_4_hyd_alph"/>
</dbReference>
<evidence type="ECO:0000256" key="1">
    <source>
        <dbReference type="ARBA" id="ARBA00001961"/>
    </source>
</evidence>
<evidence type="ECO:0000256" key="4">
    <source>
        <dbReference type="ARBA" id="ARBA00022964"/>
    </source>
</evidence>
<feature type="domain" description="Fe2OG dioxygenase" evidence="7">
    <location>
        <begin position="88"/>
        <end position="179"/>
    </location>
</feature>
<evidence type="ECO:0000256" key="6">
    <source>
        <dbReference type="ARBA" id="ARBA00023004"/>
    </source>
</evidence>
<dbReference type="InterPro" id="IPR045054">
    <property type="entry name" value="P4HA-like"/>
</dbReference>
<dbReference type="PANTHER" id="PTHR10869:SF236">
    <property type="entry name" value="PROLYL 4-HYDROXYLASE ALPHA SUBUNIT DOMAIN-CONTAINING PROTEIN"/>
    <property type="match status" value="1"/>
</dbReference>
<keyword evidence="5" id="KW-0560">Oxidoreductase</keyword>
<evidence type="ECO:0000313" key="8">
    <source>
        <dbReference type="EMBL" id="BDS11388.1"/>
    </source>
</evidence>
<sequence>MEAIRLDEDIFCIKNFMSKADCQKWIEFSEKQGYELAKVNMGFGKQVVNKAIRNNERFIYDNEELASELWDKIRPFVILETEYGIACGLNERFRFYKYKPGQQFRSHIDGSYIRSIKEWSSYTLLIYLNEEMEGGATEFPQFYVEPKTGTALIFKHEVRHAGKPIHKGIKYVLRTDIMYKRKQ</sequence>
<dbReference type="AlphaFoldDB" id="A0A915YE73"/>
<dbReference type="PROSITE" id="PS51471">
    <property type="entry name" value="FE2OG_OXY"/>
    <property type="match status" value="1"/>
</dbReference>
<name>A0A915YE73_9BACT</name>
<protein>
    <submittedName>
        <fullName evidence="8">2OG-Fe(II) oxygenase</fullName>
    </submittedName>
</protein>
<dbReference type="InterPro" id="IPR044862">
    <property type="entry name" value="Pro_4_hyd_alph_FE2OG_OXY"/>
</dbReference>
<comment type="cofactor">
    <cofactor evidence="1">
        <name>L-ascorbate</name>
        <dbReference type="ChEBI" id="CHEBI:38290"/>
    </cofactor>
</comment>
<dbReference type="Proteomes" id="UP001060919">
    <property type="component" value="Chromosome"/>
</dbReference>
<reference evidence="8" key="1">
    <citation type="submission" date="2022-09" db="EMBL/GenBank/DDBJ databases">
        <title>Aureispira anguillicida sp. nov., isolated from Leptocephalus of Japanese eel Anguilla japonica.</title>
        <authorList>
            <person name="Yuasa K."/>
            <person name="Mekata T."/>
            <person name="Ikunari K."/>
        </authorList>
    </citation>
    <scope>NUCLEOTIDE SEQUENCE</scope>
    <source>
        <strain evidence="8">EL160426</strain>
    </source>
</reference>
<gene>
    <name evidence="8" type="ORF">AsAng_0021020</name>
</gene>
<keyword evidence="3" id="KW-0847">Vitamin C</keyword>
<dbReference type="KEGG" id="aup:AsAng_0021020"/>
<evidence type="ECO:0000256" key="2">
    <source>
        <dbReference type="ARBA" id="ARBA00022723"/>
    </source>
</evidence>
<keyword evidence="4" id="KW-0223">Dioxygenase</keyword>
<dbReference type="RefSeq" id="WP_264792572.1">
    <property type="nucleotide sequence ID" value="NZ_AP026867.1"/>
</dbReference>
<evidence type="ECO:0000256" key="5">
    <source>
        <dbReference type="ARBA" id="ARBA00023002"/>
    </source>
</evidence>
<dbReference type="SMART" id="SM00702">
    <property type="entry name" value="P4Hc"/>
    <property type="match status" value="1"/>
</dbReference>
<dbReference type="PANTHER" id="PTHR10869">
    <property type="entry name" value="PROLYL 4-HYDROXYLASE ALPHA SUBUNIT"/>
    <property type="match status" value="1"/>
</dbReference>
<evidence type="ECO:0000259" key="7">
    <source>
        <dbReference type="PROSITE" id="PS51471"/>
    </source>
</evidence>
<proteinExistence type="predicted"/>
<keyword evidence="2" id="KW-0479">Metal-binding</keyword>
<organism evidence="8 9">
    <name type="scientific">Aureispira anguillae</name>
    <dbReference type="NCBI Taxonomy" id="2864201"/>
    <lineage>
        <taxon>Bacteria</taxon>
        <taxon>Pseudomonadati</taxon>
        <taxon>Bacteroidota</taxon>
        <taxon>Saprospiria</taxon>
        <taxon>Saprospirales</taxon>
        <taxon>Saprospiraceae</taxon>
        <taxon>Aureispira</taxon>
    </lineage>
</organism>
<keyword evidence="6" id="KW-0408">Iron</keyword>
<dbReference type="GO" id="GO:0005506">
    <property type="term" value="F:iron ion binding"/>
    <property type="evidence" value="ECO:0007669"/>
    <property type="project" value="InterPro"/>
</dbReference>